<comment type="caution">
    <text evidence="4">The sequence shown here is derived from an EMBL/GenBank/DDBJ whole genome shotgun (WGS) entry which is preliminary data.</text>
</comment>
<evidence type="ECO:0000256" key="2">
    <source>
        <dbReference type="SAM" id="MobiDB-lite"/>
    </source>
</evidence>
<dbReference type="AlphaFoldDB" id="A0A9W9T140"/>
<dbReference type="GO" id="GO:0004343">
    <property type="term" value="F:glucosamine 6-phosphate N-acetyltransferase activity"/>
    <property type="evidence" value="ECO:0007669"/>
    <property type="project" value="UniProtKB-UniRule"/>
</dbReference>
<dbReference type="EMBL" id="JAPQKR010000012">
    <property type="protein sequence ID" value="KAJ5205070.1"/>
    <property type="molecule type" value="Genomic_DNA"/>
</dbReference>
<evidence type="ECO:0000313" key="5">
    <source>
        <dbReference type="Proteomes" id="UP001150904"/>
    </source>
</evidence>
<dbReference type="Gene3D" id="3.40.630.30">
    <property type="match status" value="1"/>
</dbReference>
<comment type="catalytic activity">
    <reaction evidence="1">
        <text>D-glucosamine 6-phosphate + acetyl-CoA = N-acetyl-D-glucosamine 6-phosphate + CoA + H(+)</text>
        <dbReference type="Rhea" id="RHEA:10292"/>
        <dbReference type="ChEBI" id="CHEBI:15378"/>
        <dbReference type="ChEBI" id="CHEBI:57287"/>
        <dbReference type="ChEBI" id="CHEBI:57288"/>
        <dbReference type="ChEBI" id="CHEBI:57513"/>
        <dbReference type="ChEBI" id="CHEBI:58725"/>
        <dbReference type="EC" id="2.3.1.4"/>
    </reaction>
</comment>
<dbReference type="GO" id="GO:0006048">
    <property type="term" value="P:UDP-N-acetylglucosamine biosynthetic process"/>
    <property type="evidence" value="ECO:0007669"/>
    <property type="project" value="UniProtKB-UniRule"/>
</dbReference>
<comment type="pathway">
    <text evidence="1">Nucleotide-sugar biosynthesis; UDP-N-acetyl-alpha-D-glucosamine biosynthesis; N-acetyl-alpha-D-glucosamine 1-phosphate from alpha-D-glucosamine 6-phosphate (route I): step 1/2.</text>
</comment>
<dbReference type="EC" id="2.3.1.4" evidence="1"/>
<feature type="domain" description="N-acetyltransferase" evidence="3">
    <location>
        <begin position="22"/>
        <end position="214"/>
    </location>
</feature>
<dbReference type="Pfam" id="PF00583">
    <property type="entry name" value="Acetyltransf_1"/>
    <property type="match status" value="1"/>
</dbReference>
<feature type="region of interest" description="Disordered" evidence="2">
    <location>
        <begin position="1"/>
        <end position="30"/>
    </location>
</feature>
<dbReference type="RefSeq" id="XP_058309549.1">
    <property type="nucleotide sequence ID" value="XM_058453011.1"/>
</dbReference>
<dbReference type="PANTHER" id="PTHR13355">
    <property type="entry name" value="GLUCOSAMINE 6-PHOSPHATE N-ACETYLTRANSFERASE"/>
    <property type="match status" value="1"/>
</dbReference>
<dbReference type="GeneID" id="83180312"/>
<proteinExistence type="inferred from homology"/>
<keyword evidence="5" id="KW-1185">Reference proteome</keyword>
<name>A0A9W9T140_9EURO</name>
<dbReference type="SUPFAM" id="SSF55729">
    <property type="entry name" value="Acyl-CoA N-acyltransferases (Nat)"/>
    <property type="match status" value="1"/>
</dbReference>
<dbReference type="OrthoDB" id="329272at2759"/>
<protein>
    <recommendedName>
        <fullName evidence="1">Glucosamine 6-phosphate N-acetyltransferase</fullName>
        <ecNumber evidence="1">2.3.1.4</ecNumber>
    </recommendedName>
</protein>
<keyword evidence="1" id="KW-0808">Transferase</keyword>
<keyword evidence="1" id="KW-0012">Acyltransferase</keyword>
<accession>A0A9W9T140</accession>
<sequence length="217" mass="24095">MASKPTLTTAIQPPPGPELSLPDQPNSNPPVFQDAMAVRMRVFVDEQGCSADAEIDEDDARSWQWVISASAAPDTSIPVAVIRLVPPPHPPHELLTHPDVTSKLPFDWAHEPCVKLTRVAVLPQYRGLGLGRRLVETALEWAVQHAAEIEEAAARVATRFHWTGQPVPWQGLVLVHAQVEVEKMYKGLGFQTDESLGRWDEEGIEHVGMFRRVEVAR</sequence>
<evidence type="ECO:0000313" key="4">
    <source>
        <dbReference type="EMBL" id="KAJ5205070.1"/>
    </source>
</evidence>
<dbReference type="InterPro" id="IPR039143">
    <property type="entry name" value="GNPNAT1-like"/>
</dbReference>
<dbReference type="PROSITE" id="PS51186">
    <property type="entry name" value="GNAT"/>
    <property type="match status" value="1"/>
</dbReference>
<dbReference type="Proteomes" id="UP001150904">
    <property type="component" value="Unassembled WGS sequence"/>
</dbReference>
<dbReference type="InterPro" id="IPR000182">
    <property type="entry name" value="GNAT_dom"/>
</dbReference>
<reference evidence="4" key="2">
    <citation type="journal article" date="2023" name="IMA Fungus">
        <title>Comparative genomic study of the Penicillium genus elucidates a diverse pangenome and 15 lateral gene transfer events.</title>
        <authorList>
            <person name="Petersen C."/>
            <person name="Sorensen T."/>
            <person name="Nielsen M.R."/>
            <person name="Sondergaard T.E."/>
            <person name="Sorensen J.L."/>
            <person name="Fitzpatrick D.A."/>
            <person name="Frisvad J.C."/>
            <person name="Nielsen K.L."/>
        </authorList>
    </citation>
    <scope>NUCLEOTIDE SEQUENCE</scope>
    <source>
        <strain evidence="4">IBT 15544</strain>
    </source>
</reference>
<evidence type="ECO:0000259" key="3">
    <source>
        <dbReference type="PROSITE" id="PS51186"/>
    </source>
</evidence>
<gene>
    <name evidence="4" type="ORF">N7498_005949</name>
</gene>
<dbReference type="PANTHER" id="PTHR13355:SF11">
    <property type="entry name" value="GLUCOSAMINE 6-PHOSPHATE N-ACETYLTRANSFERASE"/>
    <property type="match status" value="1"/>
</dbReference>
<comment type="similarity">
    <text evidence="1">Belongs to the acetyltransferase family. GNA1 subfamily.</text>
</comment>
<organism evidence="4 5">
    <name type="scientific">Penicillium cinerascens</name>
    <dbReference type="NCBI Taxonomy" id="70096"/>
    <lineage>
        <taxon>Eukaryota</taxon>
        <taxon>Fungi</taxon>
        <taxon>Dikarya</taxon>
        <taxon>Ascomycota</taxon>
        <taxon>Pezizomycotina</taxon>
        <taxon>Eurotiomycetes</taxon>
        <taxon>Eurotiomycetidae</taxon>
        <taxon>Eurotiales</taxon>
        <taxon>Aspergillaceae</taxon>
        <taxon>Penicillium</taxon>
    </lineage>
</organism>
<dbReference type="InterPro" id="IPR016181">
    <property type="entry name" value="Acyl_CoA_acyltransferase"/>
</dbReference>
<feature type="compositionally biased region" description="Polar residues" evidence="2">
    <location>
        <begin position="1"/>
        <end position="11"/>
    </location>
</feature>
<dbReference type="CDD" id="cd04301">
    <property type="entry name" value="NAT_SF"/>
    <property type="match status" value="1"/>
</dbReference>
<evidence type="ECO:0000256" key="1">
    <source>
        <dbReference type="RuleBase" id="RU365086"/>
    </source>
</evidence>
<reference evidence="4" key="1">
    <citation type="submission" date="2022-12" db="EMBL/GenBank/DDBJ databases">
        <authorList>
            <person name="Petersen C."/>
        </authorList>
    </citation>
    <scope>NUCLEOTIDE SEQUENCE</scope>
    <source>
        <strain evidence="4">IBT 15544</strain>
    </source>
</reference>